<comment type="caution">
    <text evidence="1">The sequence shown here is derived from an EMBL/GenBank/DDBJ whole genome shotgun (WGS) entry which is preliminary data.</text>
</comment>
<sequence>MGTAGAWADPSWGPGCGAALQPCLMGLSSKPGFSQSKLTSQSLGGCSLPPACRTLEGLDVHWAKGGFPCWFGFRGTGQGCGRPQGWTPLPGVCPPARHVVRHLGRGPGWPPLRGGVQRVQAGPRAPTGPWDGHSLPPACYSLRGPGLGVRQAQGGFPFQFEFRGPAGPRTRALAGPGVGAPVLVFVLLNPKARAPGEPLRPHVPAIWLLRLLRSSGCSPCIPMARLDGHTALDVQMGAHLLPQSQPGLHEVEFVLAYGRLRHSVCTEYQKGG</sequence>
<organism evidence="1 2">
    <name type="scientific">Pleurodeles waltl</name>
    <name type="common">Iberian ribbed newt</name>
    <dbReference type="NCBI Taxonomy" id="8319"/>
    <lineage>
        <taxon>Eukaryota</taxon>
        <taxon>Metazoa</taxon>
        <taxon>Chordata</taxon>
        <taxon>Craniata</taxon>
        <taxon>Vertebrata</taxon>
        <taxon>Euteleostomi</taxon>
        <taxon>Amphibia</taxon>
        <taxon>Batrachia</taxon>
        <taxon>Caudata</taxon>
        <taxon>Salamandroidea</taxon>
        <taxon>Salamandridae</taxon>
        <taxon>Pleurodelinae</taxon>
        <taxon>Pleurodeles</taxon>
    </lineage>
</organism>
<accession>A0AAV7W5W4</accession>
<proteinExistence type="predicted"/>
<name>A0AAV7W5W4_PLEWA</name>
<dbReference type="AlphaFoldDB" id="A0AAV7W5W4"/>
<evidence type="ECO:0000313" key="1">
    <source>
        <dbReference type="EMBL" id="KAJ1207947.1"/>
    </source>
</evidence>
<protein>
    <submittedName>
        <fullName evidence="1">Uncharacterized protein</fullName>
    </submittedName>
</protein>
<dbReference type="EMBL" id="JANPWB010000002">
    <property type="protein sequence ID" value="KAJ1207947.1"/>
    <property type="molecule type" value="Genomic_DNA"/>
</dbReference>
<keyword evidence="2" id="KW-1185">Reference proteome</keyword>
<gene>
    <name evidence="1" type="ORF">NDU88_003337</name>
</gene>
<reference evidence="1" key="1">
    <citation type="journal article" date="2022" name="bioRxiv">
        <title>Sequencing and chromosome-scale assembly of the giantPleurodeles waltlgenome.</title>
        <authorList>
            <person name="Brown T."/>
            <person name="Elewa A."/>
            <person name="Iarovenko S."/>
            <person name="Subramanian E."/>
            <person name="Araus A.J."/>
            <person name="Petzold A."/>
            <person name="Susuki M."/>
            <person name="Suzuki K.-i.T."/>
            <person name="Hayashi T."/>
            <person name="Toyoda A."/>
            <person name="Oliveira C."/>
            <person name="Osipova E."/>
            <person name="Leigh N.D."/>
            <person name="Simon A."/>
            <person name="Yun M.H."/>
        </authorList>
    </citation>
    <scope>NUCLEOTIDE SEQUENCE</scope>
    <source>
        <strain evidence="1">20211129_DDA</strain>
        <tissue evidence="1">Liver</tissue>
    </source>
</reference>
<evidence type="ECO:0000313" key="2">
    <source>
        <dbReference type="Proteomes" id="UP001066276"/>
    </source>
</evidence>
<dbReference type="Proteomes" id="UP001066276">
    <property type="component" value="Chromosome 1_2"/>
</dbReference>